<reference evidence="2 3" key="1">
    <citation type="submission" date="2024-09" db="EMBL/GenBank/DDBJ databases">
        <title>Floridaenema gen nov. (Aerosakkonemataceae, Aerosakkonematales ord. nov., Cyanobacteria) from benthic tropical and subtropical fresh waters, with the description of four new species.</title>
        <authorList>
            <person name="Moretto J.A."/>
            <person name="Berthold D.E."/>
            <person name="Lefler F.W."/>
            <person name="Huang I.-S."/>
            <person name="Laughinghouse H. IV."/>
        </authorList>
    </citation>
    <scope>NUCLEOTIDE SEQUENCE [LARGE SCALE GENOMIC DNA]</scope>
    <source>
        <strain evidence="2 3">BLCC-F167</strain>
    </source>
</reference>
<comment type="caution">
    <text evidence="2">The sequence shown here is derived from an EMBL/GenBank/DDBJ whole genome shotgun (WGS) entry which is preliminary data.</text>
</comment>
<evidence type="ECO:0000256" key="1">
    <source>
        <dbReference type="SAM" id="SignalP"/>
    </source>
</evidence>
<evidence type="ECO:0000313" key="3">
    <source>
        <dbReference type="Proteomes" id="UP001576780"/>
    </source>
</evidence>
<feature type="chain" id="PRO_5047537814" evidence="1">
    <location>
        <begin position="24"/>
        <end position="188"/>
    </location>
</feature>
<keyword evidence="3" id="KW-1185">Reference proteome</keyword>
<gene>
    <name evidence="2" type="ORF">ACE1CA_26395</name>
</gene>
<organism evidence="2 3">
    <name type="scientific">Floridaenema evergladense BLCC-F167</name>
    <dbReference type="NCBI Taxonomy" id="3153639"/>
    <lineage>
        <taxon>Bacteria</taxon>
        <taxon>Bacillati</taxon>
        <taxon>Cyanobacteriota</taxon>
        <taxon>Cyanophyceae</taxon>
        <taxon>Oscillatoriophycideae</taxon>
        <taxon>Aerosakkonematales</taxon>
        <taxon>Aerosakkonemataceae</taxon>
        <taxon>Floridanema</taxon>
        <taxon>Floridanema evergladense</taxon>
    </lineage>
</organism>
<keyword evidence="1" id="KW-0732">Signal</keyword>
<proteinExistence type="predicted"/>
<protein>
    <submittedName>
        <fullName evidence="2">PEP-CTERM sorting domain-containing protein</fullName>
    </submittedName>
</protein>
<dbReference type="InterPro" id="IPR013424">
    <property type="entry name" value="Ice-binding_C"/>
</dbReference>
<name>A0ABV4WT35_9CYAN</name>
<accession>A0ABV4WT35</accession>
<dbReference type="NCBIfam" id="TIGR02595">
    <property type="entry name" value="PEP_CTERM"/>
    <property type="match status" value="1"/>
</dbReference>
<sequence>MKKFLMLTTLGLALSIFAQKVEAAADGLSLFVVHDKPKNGNGGSAKMRFDLMGDTASIKVVDDADSDQVQTLSGGTVFTSNHAWSPCCTDGLAIGSLENAWEMLVKFTAAPTGLNSWQAYSSSTLSTIPLAMQVGKRVRLDIVPPSPDPTSVPEPSSALSLLTISIFGATSLLKRKQQQKVLNSVVTD</sequence>
<dbReference type="EMBL" id="JBHFNT010000232">
    <property type="protein sequence ID" value="MFB2838046.1"/>
    <property type="molecule type" value="Genomic_DNA"/>
</dbReference>
<feature type="signal peptide" evidence="1">
    <location>
        <begin position="1"/>
        <end position="23"/>
    </location>
</feature>
<dbReference type="Proteomes" id="UP001576780">
    <property type="component" value="Unassembled WGS sequence"/>
</dbReference>
<evidence type="ECO:0000313" key="2">
    <source>
        <dbReference type="EMBL" id="MFB2838046.1"/>
    </source>
</evidence>